<gene>
    <name evidence="5" type="ORF">DQK91_02940</name>
</gene>
<evidence type="ECO:0000259" key="4">
    <source>
        <dbReference type="PROSITE" id="PS50830"/>
    </source>
</evidence>
<protein>
    <submittedName>
        <fullName evidence="5">Nuclease</fullName>
    </submittedName>
</protein>
<evidence type="ECO:0000313" key="5">
    <source>
        <dbReference type="EMBL" id="TVM35638.1"/>
    </source>
</evidence>
<dbReference type="Proteomes" id="UP000434052">
    <property type="component" value="Unassembled WGS sequence"/>
</dbReference>
<dbReference type="InterPro" id="IPR016071">
    <property type="entry name" value="Staphylococal_nuclease_OB-fold"/>
</dbReference>
<dbReference type="SMART" id="SM00318">
    <property type="entry name" value="SNc"/>
    <property type="match status" value="1"/>
</dbReference>
<dbReference type="GO" id="GO:0016787">
    <property type="term" value="F:hydrolase activity"/>
    <property type="evidence" value="ECO:0007669"/>
    <property type="project" value="UniProtKB-KW"/>
</dbReference>
<dbReference type="PROSITE" id="PS50830">
    <property type="entry name" value="TNASE_3"/>
    <property type="match status" value="1"/>
</dbReference>
<evidence type="ECO:0000256" key="1">
    <source>
        <dbReference type="ARBA" id="ARBA00022722"/>
    </source>
</evidence>
<keyword evidence="3" id="KW-0378">Hydrolase</keyword>
<dbReference type="PROSITE" id="PS01284">
    <property type="entry name" value="TNASE_2"/>
    <property type="match status" value="1"/>
</dbReference>
<feature type="domain" description="TNase-like" evidence="4">
    <location>
        <begin position="22"/>
        <end position="146"/>
    </location>
</feature>
<name>A0A6P1ZN08_9BACT</name>
<dbReference type="PANTHER" id="PTHR12302">
    <property type="entry name" value="EBNA2 BINDING PROTEIN P100"/>
    <property type="match status" value="1"/>
</dbReference>
<dbReference type="EMBL" id="QMIF01000002">
    <property type="protein sequence ID" value="TVM35638.1"/>
    <property type="molecule type" value="Genomic_DNA"/>
</dbReference>
<accession>A0A6P1ZN08</accession>
<dbReference type="Gene3D" id="2.40.50.90">
    <property type="match status" value="1"/>
</dbReference>
<organism evidence="5 6">
    <name type="scientific">Oceanidesulfovibrio marinus</name>
    <dbReference type="NCBI Taxonomy" id="370038"/>
    <lineage>
        <taxon>Bacteria</taxon>
        <taxon>Pseudomonadati</taxon>
        <taxon>Thermodesulfobacteriota</taxon>
        <taxon>Desulfovibrionia</taxon>
        <taxon>Desulfovibrionales</taxon>
        <taxon>Desulfovibrionaceae</taxon>
        <taxon>Oceanidesulfovibrio</taxon>
    </lineage>
</organism>
<proteinExistence type="predicted"/>
<evidence type="ECO:0000256" key="3">
    <source>
        <dbReference type="ARBA" id="ARBA00022801"/>
    </source>
</evidence>
<sequence length="166" mass="18674">MKAKLAATFIFCIFFIFPKVVLAWQAKTVHIADGDTITVLRDGHEQVRIRVYGIDCPERKQPFGKRAKQFTSAMVGNHIVEVEPIDQDRYGRTVGRVFVAGKELSAELVRNGLAWVYRKYCRLGVCSQWAQAEAEARAAERGLWADPSAAPPWRYRQAARPHGDGA</sequence>
<dbReference type="Pfam" id="PF00565">
    <property type="entry name" value="SNase"/>
    <property type="match status" value="1"/>
</dbReference>
<dbReference type="InterPro" id="IPR035437">
    <property type="entry name" value="SNase_OB-fold_sf"/>
</dbReference>
<dbReference type="OrthoDB" id="9805504at2"/>
<dbReference type="AlphaFoldDB" id="A0A6P1ZN08"/>
<dbReference type="RefSeq" id="WP_144233968.1">
    <property type="nucleotide sequence ID" value="NZ_QMIF01000002.1"/>
</dbReference>
<reference evidence="5 6" key="1">
    <citation type="submission" date="2018-06" db="EMBL/GenBank/DDBJ databases">
        <title>Complete genome of Desulfovibrio marinus P48SEP.</title>
        <authorList>
            <person name="Crispim J.S."/>
            <person name="Vidigal P.M.P."/>
            <person name="Silva L.C.F."/>
            <person name="Araujo L.C."/>
            <person name="Laguardia C.N."/>
            <person name="Dias R.S."/>
            <person name="Sousa M.P."/>
            <person name="Paula S.O."/>
            <person name="Silva C."/>
        </authorList>
    </citation>
    <scope>NUCLEOTIDE SEQUENCE [LARGE SCALE GENOMIC DNA]</scope>
    <source>
        <strain evidence="5 6">P48SEP</strain>
    </source>
</reference>
<evidence type="ECO:0000313" key="6">
    <source>
        <dbReference type="Proteomes" id="UP000434052"/>
    </source>
</evidence>
<dbReference type="PANTHER" id="PTHR12302:SF3">
    <property type="entry name" value="SERINE_THREONINE-PROTEIN KINASE 31"/>
    <property type="match status" value="1"/>
</dbReference>
<evidence type="ECO:0000256" key="2">
    <source>
        <dbReference type="ARBA" id="ARBA00022759"/>
    </source>
</evidence>
<dbReference type="InterPro" id="IPR002071">
    <property type="entry name" value="Thermonucl_AS"/>
</dbReference>
<keyword evidence="2" id="KW-0255">Endonuclease</keyword>
<comment type="caution">
    <text evidence="5">The sequence shown here is derived from an EMBL/GenBank/DDBJ whole genome shotgun (WGS) entry which is preliminary data.</text>
</comment>
<dbReference type="SUPFAM" id="SSF50199">
    <property type="entry name" value="Staphylococcal nuclease"/>
    <property type="match status" value="1"/>
</dbReference>
<dbReference type="GO" id="GO:0003676">
    <property type="term" value="F:nucleic acid binding"/>
    <property type="evidence" value="ECO:0007669"/>
    <property type="project" value="InterPro"/>
</dbReference>
<keyword evidence="1" id="KW-0540">Nuclease</keyword>
<dbReference type="GO" id="GO:0004519">
    <property type="term" value="F:endonuclease activity"/>
    <property type="evidence" value="ECO:0007669"/>
    <property type="project" value="UniProtKB-KW"/>
</dbReference>
<dbReference type="PROSITE" id="PS01123">
    <property type="entry name" value="TNASE_1"/>
    <property type="match status" value="1"/>
</dbReference>